<feature type="transmembrane region" description="Helical" evidence="1">
    <location>
        <begin position="7"/>
        <end position="25"/>
    </location>
</feature>
<name>A0ABW5MU30_9FLAO</name>
<accession>A0ABW5MU30</accession>
<gene>
    <name evidence="2" type="ORF">ACFSQJ_02000</name>
</gene>
<organism evidence="2 3">
    <name type="scientific">Croceitalea marina</name>
    <dbReference type="NCBI Taxonomy" id="1775166"/>
    <lineage>
        <taxon>Bacteria</taxon>
        <taxon>Pseudomonadati</taxon>
        <taxon>Bacteroidota</taxon>
        <taxon>Flavobacteriia</taxon>
        <taxon>Flavobacteriales</taxon>
        <taxon>Flavobacteriaceae</taxon>
        <taxon>Croceitalea</taxon>
    </lineage>
</organism>
<evidence type="ECO:0000256" key="1">
    <source>
        <dbReference type="SAM" id="Phobius"/>
    </source>
</evidence>
<dbReference type="EMBL" id="JBHULB010000005">
    <property type="protein sequence ID" value="MFD2585683.1"/>
    <property type="molecule type" value="Genomic_DNA"/>
</dbReference>
<keyword evidence="1" id="KW-0812">Transmembrane</keyword>
<protein>
    <submittedName>
        <fullName evidence="2">DUF4258 domain-containing protein</fullName>
    </submittedName>
</protein>
<proteinExistence type="predicted"/>
<dbReference type="Proteomes" id="UP001597526">
    <property type="component" value="Unassembled WGS sequence"/>
</dbReference>
<evidence type="ECO:0000313" key="2">
    <source>
        <dbReference type="EMBL" id="MFD2585683.1"/>
    </source>
</evidence>
<keyword evidence="1" id="KW-1133">Transmembrane helix</keyword>
<evidence type="ECO:0000313" key="3">
    <source>
        <dbReference type="Proteomes" id="UP001597526"/>
    </source>
</evidence>
<dbReference type="RefSeq" id="WP_377765119.1">
    <property type="nucleotide sequence ID" value="NZ_JBHULB010000005.1"/>
</dbReference>
<keyword evidence="3" id="KW-1185">Reference proteome</keyword>
<keyword evidence="1" id="KW-0472">Membrane</keyword>
<reference evidence="3" key="1">
    <citation type="journal article" date="2019" name="Int. J. Syst. Evol. Microbiol.">
        <title>The Global Catalogue of Microorganisms (GCM) 10K type strain sequencing project: providing services to taxonomists for standard genome sequencing and annotation.</title>
        <authorList>
            <consortium name="The Broad Institute Genomics Platform"/>
            <consortium name="The Broad Institute Genome Sequencing Center for Infectious Disease"/>
            <person name="Wu L."/>
            <person name="Ma J."/>
        </authorList>
    </citation>
    <scope>NUCLEOTIDE SEQUENCE [LARGE SCALE GENOMIC DNA]</scope>
    <source>
        <strain evidence="3">KCTC 52368</strain>
    </source>
</reference>
<sequence length="124" mass="14098">MAFIKRLGWYLVGVSIGLVFLAFILKKKSGEEGIDFCYLPNCRTLKDFRSKAISYSDLAQEQIETIGLDSLFISQAFTDGNVDFGKSDTKAQSCKTYFVNFEEKEIELKNCETNIIIEKITLDQ</sequence>
<comment type="caution">
    <text evidence="2">The sequence shown here is derived from an EMBL/GenBank/DDBJ whole genome shotgun (WGS) entry which is preliminary data.</text>
</comment>